<name>A0A1I5MRV0_9BACI</name>
<proteinExistence type="predicted"/>
<dbReference type="EMBL" id="FOXC01000006">
    <property type="protein sequence ID" value="SFP11686.1"/>
    <property type="molecule type" value="Genomic_DNA"/>
</dbReference>
<reference evidence="2 3" key="1">
    <citation type="submission" date="2016-10" db="EMBL/GenBank/DDBJ databases">
        <authorList>
            <person name="de Groot N.N."/>
        </authorList>
    </citation>
    <scope>NUCLEOTIDE SEQUENCE [LARGE SCALE GENOMIC DNA]</scope>
    <source>
        <strain evidence="2 3">DSM 17073</strain>
    </source>
</reference>
<evidence type="ECO:0000313" key="3">
    <source>
        <dbReference type="Proteomes" id="UP000242243"/>
    </source>
</evidence>
<dbReference type="AlphaFoldDB" id="A0A1I5MRV0"/>
<evidence type="ECO:0000313" key="1">
    <source>
        <dbReference type="EMBL" id="GEM01222.1"/>
    </source>
</evidence>
<sequence>MEKIQQAKFLPTVNELQEMGSEEFEEWTSHAVYELARRKNERDPYPNLKTKLKSILENPSLNETHKEVRILEALQKFSDWYL</sequence>
<reference evidence="1 4" key="2">
    <citation type="submission" date="2019-07" db="EMBL/GenBank/DDBJ databases">
        <title>Whole genome shotgun sequence of Halolactibacillus halophilus NBRC 100868.</title>
        <authorList>
            <person name="Hosoyama A."/>
            <person name="Uohara A."/>
            <person name="Ohji S."/>
            <person name="Ichikawa N."/>
        </authorList>
    </citation>
    <scope>NUCLEOTIDE SEQUENCE [LARGE SCALE GENOMIC DNA]</scope>
    <source>
        <strain evidence="1 4">NBRC 100868</strain>
    </source>
</reference>
<keyword evidence="4" id="KW-1185">Reference proteome</keyword>
<dbReference type="Proteomes" id="UP000321547">
    <property type="component" value="Unassembled WGS sequence"/>
</dbReference>
<evidence type="ECO:0000313" key="2">
    <source>
        <dbReference type="EMBL" id="SFP11686.1"/>
    </source>
</evidence>
<evidence type="ECO:0000313" key="4">
    <source>
        <dbReference type="Proteomes" id="UP000321547"/>
    </source>
</evidence>
<accession>A0A1I5MRV0</accession>
<dbReference type="RefSeq" id="WP_089830506.1">
    <property type="nucleotide sequence ID" value="NZ_BJWI01000007.1"/>
</dbReference>
<organism evidence="2 3">
    <name type="scientific">Halolactibacillus halophilus</name>
    <dbReference type="NCBI Taxonomy" id="306540"/>
    <lineage>
        <taxon>Bacteria</taxon>
        <taxon>Bacillati</taxon>
        <taxon>Bacillota</taxon>
        <taxon>Bacilli</taxon>
        <taxon>Bacillales</taxon>
        <taxon>Bacillaceae</taxon>
        <taxon>Halolactibacillus</taxon>
    </lineage>
</organism>
<dbReference type="Proteomes" id="UP000242243">
    <property type="component" value="Unassembled WGS sequence"/>
</dbReference>
<dbReference type="EMBL" id="BJWI01000007">
    <property type="protein sequence ID" value="GEM01222.1"/>
    <property type="molecule type" value="Genomic_DNA"/>
</dbReference>
<gene>
    <name evidence="1" type="ORF">HHA03_07540</name>
    <name evidence="2" type="ORF">SAMN05421839_10649</name>
</gene>
<dbReference type="STRING" id="306540.SAMN05421839_10649"/>
<protein>
    <submittedName>
        <fullName evidence="2">Uncharacterized protein</fullName>
    </submittedName>
</protein>